<organism evidence="1">
    <name type="scientific">marine metagenome</name>
    <dbReference type="NCBI Taxonomy" id="408172"/>
    <lineage>
        <taxon>unclassified sequences</taxon>
        <taxon>metagenomes</taxon>
        <taxon>ecological metagenomes</taxon>
    </lineage>
</organism>
<evidence type="ECO:0000313" key="1">
    <source>
        <dbReference type="EMBL" id="SVD89738.1"/>
    </source>
</evidence>
<name>A0A382Z4S7_9ZZZZ</name>
<protein>
    <submittedName>
        <fullName evidence="1">Uncharacterized protein</fullName>
    </submittedName>
</protein>
<sequence>SSRYWVPNKALAIQTIVGKSLGSFAGETLLRKNKE</sequence>
<accession>A0A382Z4S7</accession>
<dbReference type="AlphaFoldDB" id="A0A382Z4S7"/>
<dbReference type="EMBL" id="UINC01180507">
    <property type="protein sequence ID" value="SVD89738.1"/>
    <property type="molecule type" value="Genomic_DNA"/>
</dbReference>
<proteinExistence type="predicted"/>
<feature type="non-terminal residue" evidence="1">
    <location>
        <position position="1"/>
    </location>
</feature>
<gene>
    <name evidence="1" type="ORF">METZ01_LOCUS442592</name>
</gene>
<reference evidence="1" key="1">
    <citation type="submission" date="2018-05" db="EMBL/GenBank/DDBJ databases">
        <authorList>
            <person name="Lanie J.A."/>
            <person name="Ng W.-L."/>
            <person name="Kazmierczak K.M."/>
            <person name="Andrzejewski T.M."/>
            <person name="Davidsen T.M."/>
            <person name="Wayne K.J."/>
            <person name="Tettelin H."/>
            <person name="Glass J.I."/>
            <person name="Rusch D."/>
            <person name="Podicherti R."/>
            <person name="Tsui H.-C.T."/>
            <person name="Winkler M.E."/>
        </authorList>
    </citation>
    <scope>NUCLEOTIDE SEQUENCE</scope>
</reference>